<organism evidence="1 2">
    <name type="scientific">Dunaliella salina</name>
    <name type="common">Green alga</name>
    <name type="synonym">Protococcus salinus</name>
    <dbReference type="NCBI Taxonomy" id="3046"/>
    <lineage>
        <taxon>Eukaryota</taxon>
        <taxon>Viridiplantae</taxon>
        <taxon>Chlorophyta</taxon>
        <taxon>core chlorophytes</taxon>
        <taxon>Chlorophyceae</taxon>
        <taxon>CS clade</taxon>
        <taxon>Chlamydomonadales</taxon>
        <taxon>Dunaliellaceae</taxon>
        <taxon>Dunaliella</taxon>
    </lineage>
</organism>
<name>A0ABQ7FUL6_DUNSA</name>
<evidence type="ECO:0000313" key="2">
    <source>
        <dbReference type="Proteomes" id="UP000815325"/>
    </source>
</evidence>
<evidence type="ECO:0000313" key="1">
    <source>
        <dbReference type="EMBL" id="KAF5826101.1"/>
    </source>
</evidence>
<protein>
    <submittedName>
        <fullName evidence="1">Uncharacterized protein</fullName>
    </submittedName>
</protein>
<dbReference type="EMBL" id="MU071370">
    <property type="protein sequence ID" value="KAF5826101.1"/>
    <property type="molecule type" value="Genomic_DNA"/>
</dbReference>
<dbReference type="Proteomes" id="UP000815325">
    <property type="component" value="Unassembled WGS sequence"/>
</dbReference>
<sequence>MHSTHRVPVQAQLHHCNLGSWPHYVRRRDYHGSSRGLQARTTVTGPYACSDYSPKSISLTNSQLRLIRPCSNPAPVDKLLVYLPGTDGTGQSIQPQIAALRATGFDVYSLVIPPSDRSGWYEATQQ</sequence>
<reference evidence="1" key="1">
    <citation type="submission" date="2017-08" db="EMBL/GenBank/DDBJ databases">
        <authorList>
            <person name="Polle J.E."/>
            <person name="Barry K."/>
            <person name="Cushman J."/>
            <person name="Schmutz J."/>
            <person name="Tran D."/>
            <person name="Hathwaick L.T."/>
            <person name="Yim W.C."/>
            <person name="Jenkins J."/>
            <person name="Mckie-Krisberg Z.M."/>
            <person name="Prochnik S."/>
            <person name="Lindquist E."/>
            <person name="Dockter R.B."/>
            <person name="Adam C."/>
            <person name="Molina H."/>
            <person name="Bunkerborg J."/>
            <person name="Jin E."/>
            <person name="Buchheim M."/>
            <person name="Magnuson J."/>
        </authorList>
    </citation>
    <scope>NUCLEOTIDE SEQUENCE</scope>
    <source>
        <strain evidence="1">CCAP 19/18</strain>
    </source>
</reference>
<comment type="caution">
    <text evidence="1">The sequence shown here is derived from an EMBL/GenBank/DDBJ whole genome shotgun (WGS) entry which is preliminary data.</text>
</comment>
<gene>
    <name evidence="1" type="ORF">DUNSADRAFT_4851</name>
</gene>
<feature type="non-terminal residue" evidence="1">
    <location>
        <position position="126"/>
    </location>
</feature>
<accession>A0ABQ7FUL6</accession>
<proteinExistence type="predicted"/>
<keyword evidence="2" id="KW-1185">Reference proteome</keyword>